<dbReference type="HOGENOM" id="CLU_039497_0_0_11"/>
<evidence type="ECO:0000313" key="3">
    <source>
        <dbReference type="Proteomes" id="UP000000657"/>
    </source>
</evidence>
<dbReference type="eggNOG" id="COG0454">
    <property type="taxonomic scope" value="Bacteria"/>
</dbReference>
<dbReference type="Proteomes" id="UP000000657">
    <property type="component" value="Chromosome"/>
</dbReference>
<protein>
    <recommendedName>
        <fullName evidence="1">DUF3616 domain-containing protein</fullName>
    </recommendedName>
</protein>
<dbReference type="AlphaFoldDB" id="Q0RN92"/>
<keyword evidence="3" id="KW-1185">Reference proteome</keyword>
<organism evidence="2 3">
    <name type="scientific">Frankia alni (strain DSM 45986 / CECT 9034 / ACN14a)</name>
    <dbReference type="NCBI Taxonomy" id="326424"/>
    <lineage>
        <taxon>Bacteria</taxon>
        <taxon>Bacillati</taxon>
        <taxon>Actinomycetota</taxon>
        <taxon>Actinomycetes</taxon>
        <taxon>Frankiales</taxon>
        <taxon>Frankiaceae</taxon>
        <taxon>Frankia</taxon>
    </lineage>
</organism>
<feature type="domain" description="DUF3616" evidence="1">
    <location>
        <begin position="34"/>
        <end position="376"/>
    </location>
</feature>
<dbReference type="STRING" id="326424.FRAAL2348"/>
<dbReference type="Pfam" id="PF12275">
    <property type="entry name" value="DUF3616"/>
    <property type="match status" value="1"/>
</dbReference>
<evidence type="ECO:0000259" key="1">
    <source>
        <dbReference type="Pfam" id="PF12275"/>
    </source>
</evidence>
<sequence length="383" mass="40995">MAPVEISSEGTMTARTIPIRFTDDAGVTDIAESLSALKGDGRHLWLAGDETITIERTTLSPSGDGFVDHVSFSVADFLPLPEPPEPDGSQLEIDIEGIDRHGDYLWFVGSHARTRKRVKPHHATEQALARLARVSSNANRCLLGRIPVVDIDGAPTLVPSAPAPASPSGAKLTAAALGLSKRNRLTRALRDDEHLGLFLKIPSKDNGLDIEGLAVVGERIYLGLRGPVLRGWAVVLELRLTEGDGQDLVLAPLGDGNGNGDDGNGGPRYRKHFLDLDGLGVRDILAHGDDLLLLAGPTMDLDGPVRIYRWRGAAHARTSVVVTDEAIEPVLDLPVGVGDDHPEGIALLPGDPSSLLVVHDSPAPRRRWHRHEILADVVPLSHG</sequence>
<dbReference type="InterPro" id="IPR022060">
    <property type="entry name" value="DUF3616"/>
</dbReference>
<proteinExistence type="predicted"/>
<name>Q0RN92_FRAAA</name>
<dbReference type="EMBL" id="CT573213">
    <property type="protein sequence ID" value="CAJ60997.1"/>
    <property type="molecule type" value="Genomic_DNA"/>
</dbReference>
<dbReference type="KEGG" id="fal:FRAAL2348"/>
<evidence type="ECO:0000313" key="2">
    <source>
        <dbReference type="EMBL" id="CAJ60997.1"/>
    </source>
</evidence>
<accession>Q0RN92</accession>
<gene>
    <name evidence="2" type="ordered locus">FRAAL2348</name>
</gene>
<reference evidence="2 3" key="1">
    <citation type="journal article" date="2007" name="Genome Res.">
        <title>Genome characteristics of facultatively symbiotic Frankia sp. strains reflect host range and host plant biogeography.</title>
        <authorList>
            <person name="Normand P."/>
            <person name="Lapierre P."/>
            <person name="Tisa L.S."/>
            <person name="Gogarten J.P."/>
            <person name="Alloisio N."/>
            <person name="Bagnarol E."/>
            <person name="Bassi C.A."/>
            <person name="Berry A.M."/>
            <person name="Bickhart D.M."/>
            <person name="Choisne N."/>
            <person name="Couloux A."/>
            <person name="Cournoyer B."/>
            <person name="Cruveiller S."/>
            <person name="Daubin V."/>
            <person name="Demange N."/>
            <person name="Francino M.P."/>
            <person name="Goltsman E."/>
            <person name="Huang Y."/>
            <person name="Kopp O.R."/>
            <person name="Labarre L."/>
            <person name="Lapidus A."/>
            <person name="Lavire C."/>
            <person name="Marechal J."/>
            <person name="Martinez M."/>
            <person name="Mastronunzio J.E."/>
            <person name="Mullin B.C."/>
            <person name="Niemann J."/>
            <person name="Pujic P."/>
            <person name="Rawnsley T."/>
            <person name="Rouy Z."/>
            <person name="Schenowitz C."/>
            <person name="Sellstedt A."/>
            <person name="Tavares F."/>
            <person name="Tomkins J.P."/>
            <person name="Vallenet D."/>
            <person name="Valverde C."/>
            <person name="Wall L.G."/>
            <person name="Wang Y."/>
            <person name="Medigue C."/>
            <person name="Benson D.R."/>
        </authorList>
    </citation>
    <scope>NUCLEOTIDE SEQUENCE [LARGE SCALE GENOMIC DNA]</scope>
    <source>
        <strain evidence="3">DSM 45986 / CECT 9034 / ACN14a</strain>
    </source>
</reference>